<sequence>MDESVSDQPTLKRFSRYNQSMHSRPSQMCNFEPGSSQQQQPHTCSKVGSRLKTGFFSGNWTLRGKKEQKIRPSVHDINVVQTGKVSSNLTTAERTLVSGGILRSSFPLSPQQHFQYHQCHSQGPSDYFDNDRPTSLQYHGVPSFGRKNFNETEFGAFPGSGTTPICGFSGCYISQSSQKPEKFYTDPVSTPTEIAQAEVIPSQFAAGNSIRFSTSNPSVATEQLEPIISTELSSSNR</sequence>
<feature type="compositionally biased region" description="Polar residues" evidence="1">
    <location>
        <begin position="16"/>
        <end position="43"/>
    </location>
</feature>
<evidence type="ECO:0000313" key="2">
    <source>
        <dbReference type="Proteomes" id="UP000887581"/>
    </source>
</evidence>
<evidence type="ECO:0000256" key="1">
    <source>
        <dbReference type="SAM" id="MobiDB-lite"/>
    </source>
</evidence>
<dbReference type="Proteomes" id="UP000887581">
    <property type="component" value="Unplaced"/>
</dbReference>
<name>A0A915PIF4_9BILA</name>
<feature type="region of interest" description="Disordered" evidence="1">
    <location>
        <begin position="1"/>
        <end position="48"/>
    </location>
</feature>
<evidence type="ECO:0000313" key="3">
    <source>
        <dbReference type="WBParaSite" id="sdigi.contig1.g30.t1"/>
    </source>
</evidence>
<dbReference type="WBParaSite" id="sdigi.contig1.g30.t1">
    <property type="protein sequence ID" value="sdigi.contig1.g30.t1"/>
    <property type="gene ID" value="sdigi.contig1.g30"/>
</dbReference>
<protein>
    <submittedName>
        <fullName evidence="3">Uncharacterized protein</fullName>
    </submittedName>
</protein>
<reference evidence="3" key="1">
    <citation type="submission" date="2022-11" db="UniProtKB">
        <authorList>
            <consortium name="WormBaseParasite"/>
        </authorList>
    </citation>
    <scope>IDENTIFICATION</scope>
</reference>
<organism evidence="2 3">
    <name type="scientific">Setaria digitata</name>
    <dbReference type="NCBI Taxonomy" id="48799"/>
    <lineage>
        <taxon>Eukaryota</taxon>
        <taxon>Metazoa</taxon>
        <taxon>Ecdysozoa</taxon>
        <taxon>Nematoda</taxon>
        <taxon>Chromadorea</taxon>
        <taxon>Rhabditida</taxon>
        <taxon>Spirurina</taxon>
        <taxon>Spiruromorpha</taxon>
        <taxon>Filarioidea</taxon>
        <taxon>Setariidae</taxon>
        <taxon>Setaria</taxon>
    </lineage>
</organism>
<proteinExistence type="predicted"/>
<dbReference type="AlphaFoldDB" id="A0A915PIF4"/>
<accession>A0A915PIF4</accession>
<keyword evidence="2" id="KW-1185">Reference proteome</keyword>